<dbReference type="FunFam" id="3.30.420.10:FF:000031">
    <property type="entry name" value="RNA exonuclease 1"/>
    <property type="match status" value="1"/>
</dbReference>
<dbReference type="InterPro" id="IPR047021">
    <property type="entry name" value="REXO1/3/4-like"/>
</dbReference>
<evidence type="ECO:0000256" key="5">
    <source>
        <dbReference type="ARBA" id="ARBA00022839"/>
    </source>
</evidence>
<dbReference type="VEuPathDB" id="VectorBase:LLOJ002311"/>
<organism evidence="8 9">
    <name type="scientific">Lutzomyia longipalpis</name>
    <name type="common">Sand fly</name>
    <dbReference type="NCBI Taxonomy" id="7200"/>
    <lineage>
        <taxon>Eukaryota</taxon>
        <taxon>Metazoa</taxon>
        <taxon>Ecdysozoa</taxon>
        <taxon>Arthropoda</taxon>
        <taxon>Hexapoda</taxon>
        <taxon>Insecta</taxon>
        <taxon>Pterygota</taxon>
        <taxon>Neoptera</taxon>
        <taxon>Endopterygota</taxon>
        <taxon>Diptera</taxon>
        <taxon>Nematocera</taxon>
        <taxon>Psychodoidea</taxon>
        <taxon>Psychodidae</taxon>
        <taxon>Lutzomyia</taxon>
        <taxon>Lutzomyia</taxon>
    </lineage>
</organism>
<keyword evidence="5" id="KW-0269">Exonuclease</keyword>
<evidence type="ECO:0000259" key="7">
    <source>
        <dbReference type="SMART" id="SM00479"/>
    </source>
</evidence>
<sequence length="287" mass="32032">MKLTMKSFDAIPSTQAYGLALKCTLSEQQLKINSFPRPGGAPGKAILDNFYGLYHPLLLSDSNMRTCRRCRASFSIGCYNSPGKAGTCVSHPKSVYRRYGQGFHICCNKREFSSGCEIGDYHVSEQFDFNNMTGFVTTQPPPSGYKCSTADIFALDCEMCYTVENLELTKISVVDINGNVVLDTLVKPHNRIIDYNTRFSGITKEMMDSVTVDLAWVQQKLLSMFHSQTILVGHSLDHDLLALKMVHSCVVDTSILFPHRLGLPRRQGLVQICEKLLGRTIRGKSVN</sequence>
<protein>
    <recommendedName>
        <fullName evidence="7">Exonuclease domain-containing protein</fullName>
    </recommendedName>
</protein>
<evidence type="ECO:0000256" key="3">
    <source>
        <dbReference type="ARBA" id="ARBA00022722"/>
    </source>
</evidence>
<dbReference type="Proteomes" id="UP000092461">
    <property type="component" value="Unassembled WGS sequence"/>
</dbReference>
<reference evidence="8" key="1">
    <citation type="submission" date="2020-05" db="UniProtKB">
        <authorList>
            <consortium name="EnsemblMetazoa"/>
        </authorList>
    </citation>
    <scope>IDENTIFICATION</scope>
    <source>
        <strain evidence="8">Jacobina</strain>
    </source>
</reference>
<dbReference type="InterPro" id="IPR034922">
    <property type="entry name" value="REX1-like_exo"/>
</dbReference>
<name>A0A1B0CD91_LUTLO</name>
<evidence type="ECO:0000256" key="2">
    <source>
        <dbReference type="ARBA" id="ARBA00006357"/>
    </source>
</evidence>
<dbReference type="AlphaFoldDB" id="A0A1B0CD91"/>
<dbReference type="Pfam" id="PF00929">
    <property type="entry name" value="RNase_T"/>
    <property type="match status" value="1"/>
</dbReference>
<evidence type="ECO:0000256" key="6">
    <source>
        <dbReference type="ARBA" id="ARBA00023242"/>
    </source>
</evidence>
<dbReference type="EMBL" id="AJWK01007534">
    <property type="status" value="NOT_ANNOTATED_CDS"/>
    <property type="molecule type" value="Genomic_DNA"/>
</dbReference>
<dbReference type="InterPro" id="IPR012337">
    <property type="entry name" value="RNaseH-like_sf"/>
</dbReference>
<evidence type="ECO:0000313" key="9">
    <source>
        <dbReference type="Proteomes" id="UP000092461"/>
    </source>
</evidence>
<evidence type="ECO:0000256" key="1">
    <source>
        <dbReference type="ARBA" id="ARBA00004123"/>
    </source>
</evidence>
<dbReference type="PANTHER" id="PTHR12801">
    <property type="entry name" value="RNA EXONUCLEASE REXO1 / RECO3 FAMILY MEMBER-RELATED"/>
    <property type="match status" value="1"/>
</dbReference>
<keyword evidence="3" id="KW-0540">Nuclease</keyword>
<comment type="similarity">
    <text evidence="2">Belongs to the REXO1/REXO3 family.</text>
</comment>
<dbReference type="VEuPathDB" id="VectorBase:LLONM1_001694"/>
<dbReference type="GO" id="GO:0003676">
    <property type="term" value="F:nucleic acid binding"/>
    <property type="evidence" value="ECO:0007669"/>
    <property type="project" value="InterPro"/>
</dbReference>
<dbReference type="PANTHER" id="PTHR12801:SF115">
    <property type="entry name" value="FI18136P1-RELATED"/>
    <property type="match status" value="1"/>
</dbReference>
<dbReference type="InterPro" id="IPR013520">
    <property type="entry name" value="Ribonucl_H"/>
</dbReference>
<evidence type="ECO:0000313" key="8">
    <source>
        <dbReference type="EnsemblMetazoa" id="LLOJ002311-PA"/>
    </source>
</evidence>
<feature type="domain" description="Exonuclease" evidence="7">
    <location>
        <begin position="151"/>
        <end position="285"/>
    </location>
</feature>
<dbReference type="SMART" id="SM00479">
    <property type="entry name" value="EXOIII"/>
    <property type="match status" value="1"/>
</dbReference>
<comment type="subcellular location">
    <subcellularLocation>
        <location evidence="1">Nucleus</location>
    </subcellularLocation>
</comment>
<evidence type="ECO:0000256" key="4">
    <source>
        <dbReference type="ARBA" id="ARBA00022801"/>
    </source>
</evidence>
<accession>A0A1B0CD91</accession>
<dbReference type="GO" id="GO:0005634">
    <property type="term" value="C:nucleus"/>
    <property type="evidence" value="ECO:0007669"/>
    <property type="project" value="UniProtKB-SubCell"/>
</dbReference>
<dbReference type="CDD" id="cd06145">
    <property type="entry name" value="REX1_like"/>
    <property type="match status" value="1"/>
</dbReference>
<dbReference type="GO" id="GO:0010629">
    <property type="term" value="P:negative regulation of gene expression"/>
    <property type="evidence" value="ECO:0007669"/>
    <property type="project" value="UniProtKB-ARBA"/>
</dbReference>
<dbReference type="SUPFAM" id="SSF53098">
    <property type="entry name" value="Ribonuclease H-like"/>
    <property type="match status" value="1"/>
</dbReference>
<keyword evidence="4" id="KW-0378">Hydrolase</keyword>
<dbReference type="Gene3D" id="3.30.420.10">
    <property type="entry name" value="Ribonuclease H-like superfamily/Ribonuclease H"/>
    <property type="match status" value="1"/>
</dbReference>
<dbReference type="InterPro" id="IPR036397">
    <property type="entry name" value="RNaseH_sf"/>
</dbReference>
<proteinExistence type="inferred from homology"/>
<keyword evidence="9" id="KW-1185">Reference proteome</keyword>
<dbReference type="EnsemblMetazoa" id="LLOJ002311-RA">
    <property type="protein sequence ID" value="LLOJ002311-PA"/>
    <property type="gene ID" value="LLOJ002311"/>
</dbReference>
<keyword evidence="6" id="KW-0539">Nucleus</keyword>
<dbReference type="GO" id="GO:0004527">
    <property type="term" value="F:exonuclease activity"/>
    <property type="evidence" value="ECO:0007669"/>
    <property type="project" value="UniProtKB-KW"/>
</dbReference>